<organism evidence="3 4">
    <name type="scientific">Planotetraspora thailandica</name>
    <dbReference type="NCBI Taxonomy" id="487172"/>
    <lineage>
        <taxon>Bacteria</taxon>
        <taxon>Bacillati</taxon>
        <taxon>Actinomycetota</taxon>
        <taxon>Actinomycetes</taxon>
        <taxon>Streptosporangiales</taxon>
        <taxon>Streptosporangiaceae</taxon>
        <taxon>Planotetraspora</taxon>
    </lineage>
</organism>
<dbReference type="Pfam" id="PF17132">
    <property type="entry name" value="Glyco_hydro_106"/>
    <property type="match status" value="1"/>
</dbReference>
<evidence type="ECO:0000313" key="4">
    <source>
        <dbReference type="Proteomes" id="UP000605992"/>
    </source>
</evidence>
<dbReference type="SUPFAM" id="SSF49785">
    <property type="entry name" value="Galactose-binding domain-like"/>
    <property type="match status" value="1"/>
</dbReference>
<evidence type="ECO:0000256" key="1">
    <source>
        <dbReference type="ARBA" id="ARBA00022729"/>
    </source>
</evidence>
<gene>
    <name evidence="3" type="ORF">Pth03_57550</name>
</gene>
<dbReference type="InterPro" id="IPR008979">
    <property type="entry name" value="Galactose-bd-like_sf"/>
</dbReference>
<protein>
    <submittedName>
        <fullName evidence="3">DNA-binding protein</fullName>
    </submittedName>
</protein>
<dbReference type="Gene3D" id="2.60.120.260">
    <property type="entry name" value="Galactose-binding domain-like"/>
    <property type="match status" value="1"/>
</dbReference>
<dbReference type="PANTHER" id="PTHR43817:SF1">
    <property type="entry name" value="HYDROLASE, FAMILY 43, PUTATIVE (AFU_ORTHOLOGUE AFUA_3G01660)-RELATED"/>
    <property type="match status" value="1"/>
</dbReference>
<dbReference type="PROSITE" id="PS51318">
    <property type="entry name" value="TAT"/>
    <property type="match status" value="1"/>
</dbReference>
<name>A0A8J3XYK8_9ACTN</name>
<dbReference type="EMBL" id="BOOR01000051">
    <property type="protein sequence ID" value="GII57366.1"/>
    <property type="molecule type" value="Genomic_DNA"/>
</dbReference>
<evidence type="ECO:0000313" key="3">
    <source>
        <dbReference type="EMBL" id="GII57366.1"/>
    </source>
</evidence>
<comment type="caution">
    <text evidence="3">The sequence shown here is derived from an EMBL/GenBank/DDBJ whole genome shotgun (WGS) entry which is preliminary data.</text>
</comment>
<dbReference type="NCBIfam" id="NF045579">
    <property type="entry name" value="rhamnoside_JR"/>
    <property type="match status" value="1"/>
</dbReference>
<dbReference type="GO" id="GO:0003677">
    <property type="term" value="F:DNA binding"/>
    <property type="evidence" value="ECO:0007669"/>
    <property type="project" value="UniProtKB-KW"/>
</dbReference>
<keyword evidence="1" id="KW-0732">Signal</keyword>
<reference evidence="3" key="1">
    <citation type="submission" date="2021-01" db="EMBL/GenBank/DDBJ databases">
        <title>Whole genome shotgun sequence of Planotetraspora thailandica NBRC 104271.</title>
        <authorList>
            <person name="Komaki H."/>
            <person name="Tamura T."/>
        </authorList>
    </citation>
    <scope>NUCLEOTIDE SEQUENCE</scope>
    <source>
        <strain evidence="3">NBRC 104271</strain>
    </source>
</reference>
<evidence type="ECO:0000256" key="2">
    <source>
        <dbReference type="ARBA" id="ARBA00022801"/>
    </source>
</evidence>
<keyword evidence="3" id="KW-0238">DNA-binding</keyword>
<accession>A0A8J3XYK8</accession>
<dbReference type="RefSeq" id="WP_203947496.1">
    <property type="nucleotide sequence ID" value="NZ_JBHLUG010000041.1"/>
</dbReference>
<dbReference type="GO" id="GO:0016787">
    <property type="term" value="F:hydrolase activity"/>
    <property type="evidence" value="ECO:0007669"/>
    <property type="project" value="UniProtKB-KW"/>
</dbReference>
<sequence length="1149" mass="124185">MTVTRRQVLHGVAGATAAAAIGTMTGGASAVAAVGEKGVTSRALLLSAFKAPPNAWRPHGWWHWMSPNITTDGVLKDLDWMKRVGLGGFHQFTGNGGAPYVPSPVAYMSQEHKTALKIAIEGAAARGLEAAVTSSAGWSITGAPFVAAEDGMKKHVWTETWVDGGAPVTVPLPQPPTASGTFLDRSTAGVPTYYKDQAVFAYRVDDAVAPASLNPQVFFSGYRATANGQTTTNGDSGVKLSTEDAAKVLNDAITDPTFLSPVNGSSWVRFEFDAPIALRGMAVALNGGDFGGWQVLIEQGNTTVQVQRSDDGATWSDDIALKDQTGSNIVIGAQRSVAIADAAPARHWRAVFVTTANPLQITKLQPRTVPTVHKWEHKAGFGQVGNFYLIDSPDGELRGVAKSSVTDVTSLMDGATGTLRWTPPAGRWVVVRLGYSLTGHQNRPAPPDATGLEVDKLDPERVRRYVNTYLDQFLSFLPKDFVGVHGLSGFLTDSYEAGYQTWTETVLEQFAARRGYDAKPWLPALVGVVVENARETDKFLWDWRKTLAESLADNHYGTIKDVIHERGLKRFYAEAQEDRRGWFGDDTRIRSRADIPMGAGRTATGPSLVFSEQFRLDMKGASSVQHVYGREYAAAETLTFATIRFMPRDIKPFLDQVLAAGATRFVFHSTDLQALDGGPGTSLGVGWYFTRNQTWSEVAAPFVAWTARTSGLLNQGTNIADVAYFYGQEAPVSGLWQPAPDGTGTQPDIPRTCQYDFVNDEIILDELHSKAGTLVTKAGATYRLLYLGGMSDRFTLDVLKKIAQLVRSGVAICGRKPTMSPSLADDDKQFQKIATQLWGDGTQTKRRVGNGYVMTGLSPDEALERVGVAPDWSFEPKSSPLTMVHKSTTKADIYFVVNNDRSNPVTTTLSLRAVGETVELWDAVTGKASLTSFDSRSGRTVLPLTLGAAESIFVIVGKGRPTRVTVPAITEQSHTPTDSGWDVTFSPPRGTPAALSLSALTDLSQSPDTNVRYYSGTLVYKTTLTTDLDPQVLGDARVLIDLGAAHEIAEVRLNGVDLDIAWRAPYRIDVTDALRQGANTLEVRVTNGWANRIIGDLQPGVTETYSTRYNGQTFGVSRTAPLNPSGLVGPVTLVVERGRVEVEAPTVGR</sequence>
<dbReference type="Proteomes" id="UP000605992">
    <property type="component" value="Unassembled WGS sequence"/>
</dbReference>
<dbReference type="AlphaFoldDB" id="A0A8J3XYK8"/>
<keyword evidence="2" id="KW-0378">Hydrolase</keyword>
<dbReference type="PANTHER" id="PTHR43817">
    <property type="entry name" value="GLYCOSYL HYDROLASE"/>
    <property type="match status" value="1"/>
</dbReference>
<keyword evidence="4" id="KW-1185">Reference proteome</keyword>
<proteinExistence type="predicted"/>
<dbReference type="InterPro" id="IPR006311">
    <property type="entry name" value="TAT_signal"/>
</dbReference>